<feature type="transmembrane region" description="Helical" evidence="1">
    <location>
        <begin position="30"/>
        <end position="49"/>
    </location>
</feature>
<keyword evidence="1" id="KW-0812">Transmembrane</keyword>
<keyword evidence="1" id="KW-0472">Membrane</keyword>
<dbReference type="Proteomes" id="UP000634672">
    <property type="component" value="Unassembled WGS sequence"/>
</dbReference>
<evidence type="ECO:0000256" key="1">
    <source>
        <dbReference type="SAM" id="Phobius"/>
    </source>
</evidence>
<evidence type="ECO:0000313" key="2">
    <source>
        <dbReference type="EMBL" id="MBC5712064.1"/>
    </source>
</evidence>
<reference evidence="2 3" key="1">
    <citation type="submission" date="2020-08" db="EMBL/GenBank/DDBJ databases">
        <title>Genome public.</title>
        <authorList>
            <person name="Liu C."/>
            <person name="Sun Q."/>
        </authorList>
    </citation>
    <scope>NUCLEOTIDE SEQUENCE [LARGE SCALE GENOMIC DNA]</scope>
    <source>
        <strain evidence="2 3">NSJ-66</strain>
    </source>
</reference>
<feature type="transmembrane region" description="Helical" evidence="1">
    <location>
        <begin position="55"/>
        <end position="78"/>
    </location>
</feature>
<evidence type="ECO:0000313" key="3">
    <source>
        <dbReference type="Proteomes" id="UP000634672"/>
    </source>
</evidence>
<accession>A0ABR7HFW9</accession>
<name>A0ABR7HFW9_9FIRM</name>
<keyword evidence="3" id="KW-1185">Reference proteome</keyword>
<keyword evidence="1" id="KW-1133">Transmembrane helix</keyword>
<dbReference type="RefSeq" id="WP_187024571.1">
    <property type="nucleotide sequence ID" value="NZ_JACOPB010000025.1"/>
</dbReference>
<comment type="caution">
    <text evidence="2">The sequence shown here is derived from an EMBL/GenBank/DDBJ whole genome shotgun (WGS) entry which is preliminary data.</text>
</comment>
<gene>
    <name evidence="2" type="ORF">H8S75_29530</name>
</gene>
<dbReference type="EMBL" id="JACOPB010000025">
    <property type="protein sequence ID" value="MBC5712064.1"/>
    <property type="molecule type" value="Genomic_DNA"/>
</dbReference>
<organism evidence="2 3">
    <name type="scientific">Hungatella hominis</name>
    <dbReference type="NCBI Taxonomy" id="2763050"/>
    <lineage>
        <taxon>Bacteria</taxon>
        <taxon>Bacillati</taxon>
        <taxon>Bacillota</taxon>
        <taxon>Clostridia</taxon>
        <taxon>Lachnospirales</taxon>
        <taxon>Lachnospiraceae</taxon>
        <taxon>Hungatella</taxon>
    </lineage>
</organism>
<proteinExistence type="predicted"/>
<protein>
    <submittedName>
        <fullName evidence="2">Uncharacterized protein</fullName>
    </submittedName>
</protein>
<sequence>MNKIRERVKEFFIPILYEWHEAPGVLKNKIYILIGLLIIVFLAGLYAGLKYGAEDFLILSACLSLAVGFKVFGIFRVIMKRNYCSMEGVILKVKSRLRLGRFYRVTVLQEDGTVETLLLDKNWRVNEGGSYRFFFRPGSGNLGTFFYSDSFLGVEEVEKCE</sequence>